<dbReference type="RefSeq" id="WP_094024760.1">
    <property type="nucleotide sequence ID" value="NZ_NGAF01000002.1"/>
</dbReference>
<evidence type="ECO:0000256" key="2">
    <source>
        <dbReference type="SAM" id="SignalP"/>
    </source>
</evidence>
<feature type="signal peptide" evidence="2">
    <location>
        <begin position="1"/>
        <end position="21"/>
    </location>
</feature>
<keyword evidence="2" id="KW-0732">Signal</keyword>
<dbReference type="AlphaFoldDB" id="A0A231HCX4"/>
<evidence type="ECO:0000313" key="3">
    <source>
        <dbReference type="EMBL" id="OXR46625.1"/>
    </source>
</evidence>
<feature type="chain" id="PRO_5038623123" evidence="2">
    <location>
        <begin position="22"/>
        <end position="136"/>
    </location>
</feature>
<comment type="caution">
    <text evidence="3">The sequence shown here is derived from an EMBL/GenBank/DDBJ whole genome shotgun (WGS) entry which is preliminary data.</text>
</comment>
<sequence>MTVSVLALVIASAALITAAVAVGQSRTDAKNCAQDARNAVAAARNAATAARKAAESVAQVDNLGAKPLMHIENWHSSAEPGSLAPTIPIDARRVAREMHRYAPENFRPATSPAVEQETATPGASADNPRAGQSCKP</sequence>
<evidence type="ECO:0000256" key="1">
    <source>
        <dbReference type="SAM" id="MobiDB-lite"/>
    </source>
</evidence>
<accession>A0A231HCX4</accession>
<protein>
    <submittedName>
        <fullName evidence="3">Uncharacterized protein</fullName>
    </submittedName>
</protein>
<name>A0A231HCX4_9NOCA</name>
<dbReference type="Proteomes" id="UP000215506">
    <property type="component" value="Unassembled WGS sequence"/>
</dbReference>
<evidence type="ECO:0000313" key="4">
    <source>
        <dbReference type="Proteomes" id="UP000215506"/>
    </source>
</evidence>
<organism evidence="3 4">
    <name type="scientific">Nocardia cerradoensis</name>
    <dbReference type="NCBI Taxonomy" id="85688"/>
    <lineage>
        <taxon>Bacteria</taxon>
        <taxon>Bacillati</taxon>
        <taxon>Actinomycetota</taxon>
        <taxon>Actinomycetes</taxon>
        <taxon>Mycobacteriales</taxon>
        <taxon>Nocardiaceae</taxon>
        <taxon>Nocardia</taxon>
    </lineage>
</organism>
<keyword evidence="4" id="KW-1185">Reference proteome</keyword>
<dbReference type="EMBL" id="NGAF01000002">
    <property type="protein sequence ID" value="OXR46625.1"/>
    <property type="molecule type" value="Genomic_DNA"/>
</dbReference>
<proteinExistence type="predicted"/>
<feature type="region of interest" description="Disordered" evidence="1">
    <location>
        <begin position="100"/>
        <end position="136"/>
    </location>
</feature>
<reference evidence="3 4" key="1">
    <citation type="submission" date="2017-07" db="EMBL/GenBank/DDBJ databases">
        <title>First draft Genome Sequence of Nocardia cerradoensis isolated from human infection.</title>
        <authorList>
            <person name="Carrasco G."/>
        </authorList>
    </citation>
    <scope>NUCLEOTIDE SEQUENCE [LARGE SCALE GENOMIC DNA]</scope>
    <source>
        <strain evidence="3 4">CNM20130759</strain>
    </source>
</reference>
<gene>
    <name evidence="3" type="ORF">B7C42_01599</name>
</gene>